<dbReference type="Proteomes" id="UP000410492">
    <property type="component" value="Unassembled WGS sequence"/>
</dbReference>
<keyword evidence="2" id="KW-1185">Reference proteome</keyword>
<organism evidence="1 2">
    <name type="scientific">Callosobruchus maculatus</name>
    <name type="common">Southern cowpea weevil</name>
    <name type="synonym">Pulse bruchid</name>
    <dbReference type="NCBI Taxonomy" id="64391"/>
    <lineage>
        <taxon>Eukaryota</taxon>
        <taxon>Metazoa</taxon>
        <taxon>Ecdysozoa</taxon>
        <taxon>Arthropoda</taxon>
        <taxon>Hexapoda</taxon>
        <taxon>Insecta</taxon>
        <taxon>Pterygota</taxon>
        <taxon>Neoptera</taxon>
        <taxon>Endopterygota</taxon>
        <taxon>Coleoptera</taxon>
        <taxon>Polyphaga</taxon>
        <taxon>Cucujiformia</taxon>
        <taxon>Chrysomeloidea</taxon>
        <taxon>Chrysomelidae</taxon>
        <taxon>Bruchinae</taxon>
        <taxon>Bruchini</taxon>
        <taxon>Callosobruchus</taxon>
    </lineage>
</organism>
<sequence>MWICGPPDIPVQELFEDRS</sequence>
<name>A0A653D1W4_CALMS</name>
<reference evidence="1 2" key="1">
    <citation type="submission" date="2019-01" db="EMBL/GenBank/DDBJ databases">
        <authorList>
            <person name="Sayadi A."/>
        </authorList>
    </citation>
    <scope>NUCLEOTIDE SEQUENCE [LARGE SCALE GENOMIC DNA]</scope>
</reference>
<gene>
    <name evidence="1" type="ORF">CALMAC_LOCUS13676</name>
</gene>
<dbReference type="EMBL" id="CAACVG010009751">
    <property type="protein sequence ID" value="VEN54104.1"/>
    <property type="molecule type" value="Genomic_DNA"/>
</dbReference>
<dbReference type="OrthoDB" id="5596742at2759"/>
<evidence type="ECO:0000313" key="2">
    <source>
        <dbReference type="Proteomes" id="UP000410492"/>
    </source>
</evidence>
<proteinExistence type="predicted"/>
<evidence type="ECO:0000313" key="1">
    <source>
        <dbReference type="EMBL" id="VEN54104.1"/>
    </source>
</evidence>
<protein>
    <submittedName>
        <fullName evidence="1">Uncharacterized protein</fullName>
    </submittedName>
</protein>
<dbReference type="AlphaFoldDB" id="A0A653D1W4"/>
<accession>A0A653D1W4</accession>